<dbReference type="SUPFAM" id="SSF56784">
    <property type="entry name" value="HAD-like"/>
    <property type="match status" value="1"/>
</dbReference>
<dbReference type="NCBIfam" id="TIGR00099">
    <property type="entry name" value="Cof-subfamily"/>
    <property type="match status" value="1"/>
</dbReference>
<dbReference type="InterPro" id="IPR006379">
    <property type="entry name" value="HAD-SF_hydro_IIB"/>
</dbReference>
<dbReference type="RefSeq" id="WP_405311934.1">
    <property type="nucleotide sequence ID" value="NZ_CP088155.1"/>
</dbReference>
<comment type="similarity">
    <text evidence="2">Belongs to the HAD-like hydrolase superfamily. Cof family.</text>
</comment>
<dbReference type="Proteomes" id="UP001622612">
    <property type="component" value="Chromosome"/>
</dbReference>
<dbReference type="InterPro" id="IPR023214">
    <property type="entry name" value="HAD_sf"/>
</dbReference>
<dbReference type="PANTHER" id="PTHR10000">
    <property type="entry name" value="PHOSPHOSERINE PHOSPHATASE"/>
    <property type="match status" value="1"/>
</dbReference>
<evidence type="ECO:0000313" key="4">
    <source>
        <dbReference type="Proteomes" id="UP001622612"/>
    </source>
</evidence>
<dbReference type="GO" id="GO:0016787">
    <property type="term" value="F:hydrolase activity"/>
    <property type="evidence" value="ECO:0007669"/>
    <property type="project" value="UniProtKB-KW"/>
</dbReference>
<gene>
    <name evidence="3" type="ORF">LQ356_01030</name>
</gene>
<dbReference type="InterPro" id="IPR036412">
    <property type="entry name" value="HAD-like_sf"/>
</dbReference>
<keyword evidence="3" id="KW-0378">Hydrolase</keyword>
<comment type="cofactor">
    <cofactor evidence="1">
        <name>Mg(2+)</name>
        <dbReference type="ChEBI" id="CHEBI:18420"/>
    </cofactor>
</comment>
<accession>A0ABZ2TMD3</accession>
<keyword evidence="4" id="KW-1185">Reference proteome</keyword>
<dbReference type="Gene3D" id="3.40.50.1000">
    <property type="entry name" value="HAD superfamily/HAD-like"/>
    <property type="match status" value="1"/>
</dbReference>
<proteinExistence type="inferred from homology"/>
<name>A0ABZ2TMD3_9BACT</name>
<dbReference type="InterPro" id="IPR000150">
    <property type="entry name" value="Cof"/>
</dbReference>
<dbReference type="Pfam" id="PF08282">
    <property type="entry name" value="Hydrolase_3"/>
    <property type="match status" value="1"/>
</dbReference>
<protein>
    <submittedName>
        <fullName evidence="3">Cof-type HAD-IIB family hydrolase</fullName>
    </submittedName>
</protein>
<dbReference type="EMBL" id="CP088155">
    <property type="protein sequence ID" value="WYM97469.1"/>
    <property type="molecule type" value="Genomic_DNA"/>
</dbReference>
<evidence type="ECO:0000256" key="2">
    <source>
        <dbReference type="ARBA" id="ARBA00034778"/>
    </source>
</evidence>
<sequence>MEKNFNAFFIDLDGTTIDIPEEQNTENLGISEQNLYALQQISKKKPIIISTGRANSEFVLNVANKIGAPYCICMNGSLIVDNKNKIIKTTPIDEKTTIKLIEYMQNHNLFYTMNEGGIIYYGNKQNCEFERPWVKWHKKLPYAERPNIKTPCKFLCYGASKDKINNIIIELRKELPNLEFHKVSFGYSIEITNKNASKGKGGQYVASLLHIDPKKACHIGDTGNDINSLPEIGTFIAMGNATDEVKKHAKIIAPDFRNSGLYKLFKLLKEI</sequence>
<evidence type="ECO:0000313" key="3">
    <source>
        <dbReference type="EMBL" id="WYM97469.1"/>
    </source>
</evidence>
<dbReference type="PANTHER" id="PTHR10000:SF8">
    <property type="entry name" value="HAD SUPERFAMILY HYDROLASE-LIKE, TYPE 3"/>
    <property type="match status" value="1"/>
</dbReference>
<dbReference type="Gene3D" id="3.30.1240.10">
    <property type="match status" value="1"/>
</dbReference>
<reference evidence="3" key="1">
    <citation type="submission" date="2021-11" db="EMBL/GenBank/DDBJ databases">
        <title>The first genome sequence of unculturable Mycoplasma faucium obtained by de novo assembly of metagenomic reads.</title>
        <authorList>
            <person name="Sabat A.J."/>
            <person name="Bathoorn E."/>
            <person name="Akkerboom V."/>
            <person name="Friedrich A.W."/>
        </authorList>
    </citation>
    <scope>NUCLEOTIDE SEQUENCE [LARGE SCALE GENOMIC DNA]</scope>
    <source>
        <strain evidence="3">UMCG-MFM1</strain>
    </source>
</reference>
<dbReference type="NCBIfam" id="TIGR01484">
    <property type="entry name" value="HAD-SF-IIB"/>
    <property type="match status" value="1"/>
</dbReference>
<evidence type="ECO:0000256" key="1">
    <source>
        <dbReference type="ARBA" id="ARBA00001946"/>
    </source>
</evidence>
<organism evidence="3 4">
    <name type="scientific">Metamycoplasma faucium</name>
    <dbReference type="NCBI Taxonomy" id="56142"/>
    <lineage>
        <taxon>Bacteria</taxon>
        <taxon>Bacillati</taxon>
        <taxon>Mycoplasmatota</taxon>
        <taxon>Mycoplasmoidales</taxon>
        <taxon>Metamycoplasmataceae</taxon>
        <taxon>Metamycoplasma</taxon>
    </lineage>
</organism>